<protein>
    <submittedName>
        <fullName evidence="6">TetR/AcrR family transcriptional regulator</fullName>
    </submittedName>
</protein>
<dbReference type="Pfam" id="PF16859">
    <property type="entry name" value="TetR_C_11"/>
    <property type="match status" value="1"/>
</dbReference>
<evidence type="ECO:0000259" key="5">
    <source>
        <dbReference type="PROSITE" id="PS50977"/>
    </source>
</evidence>
<feature type="DNA-binding region" description="H-T-H motif" evidence="4">
    <location>
        <begin position="33"/>
        <end position="52"/>
    </location>
</feature>
<dbReference type="PROSITE" id="PS50977">
    <property type="entry name" value="HTH_TETR_2"/>
    <property type="match status" value="1"/>
</dbReference>
<dbReference type="Proteomes" id="UP001597097">
    <property type="component" value="Unassembled WGS sequence"/>
</dbReference>
<gene>
    <name evidence="6" type="ORF">ACFSJ0_43945</name>
</gene>
<dbReference type="PANTHER" id="PTHR30055">
    <property type="entry name" value="HTH-TYPE TRANSCRIPTIONAL REGULATOR RUTR"/>
    <property type="match status" value="1"/>
</dbReference>
<dbReference type="InterPro" id="IPR001647">
    <property type="entry name" value="HTH_TetR"/>
</dbReference>
<keyword evidence="7" id="KW-1185">Reference proteome</keyword>
<keyword evidence="1" id="KW-0805">Transcription regulation</keyword>
<keyword evidence="2 4" id="KW-0238">DNA-binding</keyword>
<sequence length="192" mass="21028">MSVTPLRGGPAREAELLGVVLDVLRETGYDRLTIDAVAARAKAGKHTVYRRWPSKAELVVAAFVNAVSDRPVVPDTGELRGDLLALMESLVGELARLGEVIAGLIGEILHNADLARAVQQNYVASRRRLTLEVFERAWARGELSRSADTDLLWQVGPAVLFFRALVSGEPVDHELARRLVDHIVLPIALGRR</sequence>
<keyword evidence="3" id="KW-0804">Transcription</keyword>
<evidence type="ECO:0000256" key="4">
    <source>
        <dbReference type="PROSITE-ProRule" id="PRU00335"/>
    </source>
</evidence>
<proteinExistence type="predicted"/>
<reference evidence="7" key="1">
    <citation type="journal article" date="2019" name="Int. J. Syst. Evol. Microbiol.">
        <title>The Global Catalogue of Microorganisms (GCM) 10K type strain sequencing project: providing services to taxonomists for standard genome sequencing and annotation.</title>
        <authorList>
            <consortium name="The Broad Institute Genomics Platform"/>
            <consortium name="The Broad Institute Genome Sequencing Center for Infectious Disease"/>
            <person name="Wu L."/>
            <person name="Ma J."/>
        </authorList>
    </citation>
    <scope>NUCLEOTIDE SEQUENCE [LARGE SCALE GENOMIC DNA]</scope>
    <source>
        <strain evidence="7">CGMCC 1.15399</strain>
    </source>
</reference>
<dbReference type="PANTHER" id="PTHR30055:SF148">
    <property type="entry name" value="TETR-FAMILY TRANSCRIPTIONAL REGULATOR"/>
    <property type="match status" value="1"/>
</dbReference>
<name>A0ABW4GNV8_9ACTN</name>
<dbReference type="InterPro" id="IPR011075">
    <property type="entry name" value="TetR_C"/>
</dbReference>
<dbReference type="Pfam" id="PF00440">
    <property type="entry name" value="TetR_N"/>
    <property type="match status" value="1"/>
</dbReference>
<accession>A0ABW4GNV8</accession>
<organism evidence="6 7">
    <name type="scientific">Nonomuraea guangzhouensis</name>
    <dbReference type="NCBI Taxonomy" id="1291555"/>
    <lineage>
        <taxon>Bacteria</taxon>
        <taxon>Bacillati</taxon>
        <taxon>Actinomycetota</taxon>
        <taxon>Actinomycetes</taxon>
        <taxon>Streptosporangiales</taxon>
        <taxon>Streptosporangiaceae</taxon>
        <taxon>Nonomuraea</taxon>
    </lineage>
</organism>
<comment type="caution">
    <text evidence="6">The sequence shown here is derived from an EMBL/GenBank/DDBJ whole genome shotgun (WGS) entry which is preliminary data.</text>
</comment>
<feature type="domain" description="HTH tetR-type" evidence="5">
    <location>
        <begin position="10"/>
        <end position="70"/>
    </location>
</feature>
<evidence type="ECO:0000256" key="1">
    <source>
        <dbReference type="ARBA" id="ARBA00023015"/>
    </source>
</evidence>
<dbReference type="InterPro" id="IPR050109">
    <property type="entry name" value="HTH-type_TetR-like_transc_reg"/>
</dbReference>
<evidence type="ECO:0000313" key="7">
    <source>
        <dbReference type="Proteomes" id="UP001597097"/>
    </source>
</evidence>
<evidence type="ECO:0000256" key="2">
    <source>
        <dbReference type="ARBA" id="ARBA00023125"/>
    </source>
</evidence>
<evidence type="ECO:0000313" key="6">
    <source>
        <dbReference type="EMBL" id="MFD1544059.1"/>
    </source>
</evidence>
<dbReference type="EMBL" id="JBHUCM010000043">
    <property type="protein sequence ID" value="MFD1544059.1"/>
    <property type="molecule type" value="Genomic_DNA"/>
</dbReference>
<dbReference type="RefSeq" id="WP_219528409.1">
    <property type="nucleotide sequence ID" value="NZ_JAHKRM010000004.1"/>
</dbReference>
<evidence type="ECO:0000256" key="3">
    <source>
        <dbReference type="ARBA" id="ARBA00023163"/>
    </source>
</evidence>